<organism evidence="21 22">
    <name type="scientific">Clytia hemisphaerica</name>
    <dbReference type="NCBI Taxonomy" id="252671"/>
    <lineage>
        <taxon>Eukaryota</taxon>
        <taxon>Metazoa</taxon>
        <taxon>Cnidaria</taxon>
        <taxon>Hydrozoa</taxon>
        <taxon>Hydroidolina</taxon>
        <taxon>Leptothecata</taxon>
        <taxon>Obeliida</taxon>
        <taxon>Clytiidae</taxon>
        <taxon>Clytia</taxon>
    </lineage>
</organism>
<dbReference type="Pfam" id="PF00136">
    <property type="entry name" value="DNA_pol_B"/>
    <property type="match status" value="1"/>
</dbReference>
<dbReference type="InterPro" id="IPR043502">
    <property type="entry name" value="DNA/RNA_pol_sf"/>
</dbReference>
<feature type="region of interest" description="Disordered" evidence="15">
    <location>
        <begin position="1183"/>
        <end position="1214"/>
    </location>
</feature>
<comment type="similarity">
    <text evidence="2">Belongs to the DNA polymerase type-B family.</text>
</comment>
<dbReference type="InterPro" id="IPR036397">
    <property type="entry name" value="RNaseH_sf"/>
</dbReference>
<dbReference type="InterPro" id="IPR017964">
    <property type="entry name" value="DNA-dir_DNA_pol_B_CS"/>
</dbReference>
<feature type="compositionally biased region" description="Polar residues" evidence="15">
    <location>
        <begin position="1298"/>
        <end position="1307"/>
    </location>
</feature>
<feature type="region of interest" description="Disordered" evidence="15">
    <location>
        <begin position="1298"/>
        <end position="1441"/>
    </location>
</feature>
<keyword evidence="13" id="KW-0234">DNA repair</keyword>
<evidence type="ECO:0000256" key="13">
    <source>
        <dbReference type="ARBA" id="ARBA00023204"/>
    </source>
</evidence>
<dbReference type="PANTHER" id="PTHR45812:SF1">
    <property type="entry name" value="DNA POLYMERASE ZETA CATALYTIC SUBUNIT"/>
    <property type="match status" value="1"/>
</dbReference>
<feature type="domain" description="DNA-directed DNA polymerase family B exonuclease" evidence="17">
    <location>
        <begin position="1653"/>
        <end position="1864"/>
    </location>
</feature>
<feature type="compositionally biased region" description="Basic and acidic residues" evidence="15">
    <location>
        <begin position="1309"/>
        <end position="1326"/>
    </location>
</feature>
<dbReference type="InterPro" id="IPR006134">
    <property type="entry name" value="DNA-dir_DNA_pol_B_multi_dom"/>
</dbReference>
<keyword evidence="10" id="KW-0239">DNA-directed DNA polymerase</keyword>
<dbReference type="InterPro" id="IPR030559">
    <property type="entry name" value="PolZ_Rev3"/>
</dbReference>
<dbReference type="InterPro" id="IPR056447">
    <property type="entry name" value="REV3_N"/>
</dbReference>
<dbReference type="Pfam" id="PF03104">
    <property type="entry name" value="DNA_pol_B_exo1"/>
    <property type="match status" value="1"/>
</dbReference>
<keyword evidence="22" id="KW-1185">Reference proteome</keyword>
<evidence type="ECO:0000256" key="3">
    <source>
        <dbReference type="ARBA" id="ARBA00012417"/>
    </source>
</evidence>
<dbReference type="Gene3D" id="1.10.132.60">
    <property type="entry name" value="DNA polymerase family B, C-terminal domain"/>
    <property type="match status" value="1"/>
</dbReference>
<protein>
    <recommendedName>
        <fullName evidence="4">DNA polymerase zeta catalytic subunit</fullName>
        <ecNumber evidence="3">2.7.7.7</ecNumber>
    </recommendedName>
</protein>
<dbReference type="Gene3D" id="3.30.420.10">
    <property type="entry name" value="Ribonuclease H-like superfamily/Ribonuclease H"/>
    <property type="match status" value="1"/>
</dbReference>
<evidence type="ECO:0000313" key="21">
    <source>
        <dbReference type="EnsemblMetazoa" id="CLYHEMP022076.1"/>
    </source>
</evidence>
<keyword evidence="11" id="KW-0408">Iron</keyword>
<evidence type="ECO:0000256" key="8">
    <source>
        <dbReference type="ARBA" id="ARBA00022763"/>
    </source>
</evidence>
<dbReference type="GO" id="GO:0051536">
    <property type="term" value="F:iron-sulfur cluster binding"/>
    <property type="evidence" value="ECO:0007669"/>
    <property type="project" value="UniProtKB-KW"/>
</dbReference>
<keyword evidence="9" id="KW-0862">Zinc</keyword>
<sequence length="2511" mass="284382">AKAGKCLSIQNYKDMPSKFSLRIIDADYYIAKPKANIDVSYSKCRQRDVYKVPVIRIFGTTPQGQKACLHVHNIFPYFYVLVPEDEILPVEFGKKFASSLDIAIHLALGKAASNQQEYVYAYEIVHKIPFYGYHHKTKIFLRVYLFNPGLITKVSELLVNASVLNQFFQPFETHIPFLLQFFIDYNLQGMNLINLSNAMFRLPLPMPQGDMNTTFRGLRSPTTSFCTSPSPKVSQTNYDIFNSDTVPSTSILPGDITKQSCCQLECDALGNHILNIEGTKDNNGFNPGLQSIWNDEKQRRRLNNESSFIEMPSSGSRNEYEITIDEKEQIHRLEMVLQERVNTMGEMSSIDLSFSQPDRLGSSANDSITSSNDQSLLDILVDMANVKENEEGEEEINPTPLSETTFINNGLSDKEDEEGNVTEEENEILLMSQTVFGEHVTHVDSEEEKEHEKNANDLQQYQEPNDSWTESFIDDLPQQHVDDNDQPTCSKYNQYIPQFDSNMDYGFSEEKMTNSGNCGTVSSVNKGRISLKAEKRHKHIPQFDGNGDSDSSSADDFKPNVSSFASKSSSKKRGKKKKVKRGQLQFGRNSGAASSGVTGCSAWTVTPLPSCKAENALPGGFGSSSKKDVTTVSSSTTISIPVVKPTKQLQQTKRKSEALLTSFEEAAYRYPKRKRNDNVNYNFEVSKECCIKFVDEHDTLQIVDYSHIFDSDQDDRHAHSTCSQSDRLPMSYYREKYNLKDCKVVLEDIGTMNDISIKSRTPKRTPGKLKMKFRKDTRGDFYIKHSPSVTPPNTTSKVSRIRSESGLPTGAKPSLLFTTNTHESIKEESFTSIIPRDEFEVELQDLTFLTNVANDVDDEFNQFQDVLDRMAFRSPITKRRQSFTSDNNDKEDNESLPDCFAMSPCYSDVSEEYEFAETISEIPESPSEQETEDDCEALPELSTYGTPTKVHPYQTPKRLTNLKVNKALDFASGDDIGNVGNTESEDIFTRHEETSSSTIVFETPLDDGSVNTDVGKDLICNTIAPESIKNLKHVDKGDNTEEMKDSLGSEKIDSNETVLAANDHLRTNEIEEAYVKKTLSYSMDIDNQDMVEKEEPVDDQQESSASSITTSIVDNETKCTVITGLSSSLPDNENDKITTQQHKACSEETLGRNSNDNNAFQTVKLKRTYQERWTEKEKRNISQTNIEFGEDQTIYKDSGERNSPPCFESTDKDDASVETKKTLFSRERYNFLIRFDSDDSSVSKSIKSPGSLDKDVLSPDAFPMQQNEPVDSDHHQRESDLLSPLIFEKSSFLYDNKTSNSGHSYEASSDDRAIDETNKENQEEGQKASVDGDSDPSNKREDDCSSSVGNPILPRFVDSQEYETIKSFQQPRRVDLNDSSVTDSHSGSSTNSSGNSTVKASSLNGSENSPQDITLKSPETSLKDFERFNSGENSTKSFEFTKPKDLMEQMIIVKPKKSPPSRQEVSDSLSQYNLSETQNVDAFFSCDKDLTDKASAFHGQHAVRCNAKTSNLPKCVGVTPSNGAIEHFQMKQIEKLGFWDNSLQGVSNQSRIRSINDFLYGNETITIEPCKQPPTLSKVQAWIDERQKKRKKKKRKIEAKKTDIASSSIPQFVSPFTNRKDSNKTPVAKNKSEVSFSVDRIMNQSDIEGMTPNNTYSFDHTQANLNDAKALHINQHLIVISVEIFCKTRRNLKPDPQIDPIDAIFYSVCRDVTKVTDDASDQSGVFLFDAEHEKGETDVNELFQKTGFVITQQRTFKQEKDMLLEFAAFIRELDPDIIMGYEVQMMSWGYVIERGAVLDLNMCHLLSRIMEKDALPRGASAGGGKPDNWFGQLVNMTITGRIILNVWRVMRSEITLQIYSFENVAYHVLHRRIPFFTHQVLTDWWKKDQSRWRVCQYYLTRCQGNLQLLNSIDFINRTSELARVFGILFYAVISRGSQFRVESMMIRTANPLNYVPVSPTVQQRAKMAAPECIPLVLEPESKFYADPVIVLDFQSLYPSIIIAYNYCYSTCLGKVSSFSANENYRFGATSLNLPLKVLNKLSKDKLTHVSPNGVGFVTANVKRGILPRMLEDILNTRIMVKGAMKKAKEDKVLHRMLDSRQLGLKLIANVTYGYTSANFSGRMPCIEIGDSVVRKARETLERAIHLVNTTAKWDAKVVYGDTDSMFILVKGATKERAFEIGQQIVNEVTAANPKPVKLKFEKVYQPCVLITKKRYVGYSYETLDQNEPIFDAKGIETVRRDNCPAVEKLMEKSIRILFETKDVSLIKSYVQKQLMKILEGKTYLKEFIIAKEYRGMNTYKPGACVPALVLTRKMLKQDRRSEPRTGQRVPYVVIHGSPGLPLIQLVRPPQDLVDNSGLRINDVYYITKQILPALSRIFSLLGVNVNKWYTDLPKMNRIHDRDIDHSTNKKGTISHYFGSQHCPICQQLTTLRICRSCQQQPQMTVVHLTSRIWNTEKRFINLLKICQHCMQCTTQDIQCTSLDCPVFYKLSENKKDMKYTNVLRSLMDELA</sequence>
<dbReference type="CDD" id="cd05534">
    <property type="entry name" value="POLBc_zeta"/>
    <property type="match status" value="1"/>
</dbReference>
<evidence type="ECO:0000256" key="9">
    <source>
        <dbReference type="ARBA" id="ARBA00022833"/>
    </source>
</evidence>
<feature type="region of interest" description="Disordered" evidence="15">
    <location>
        <begin position="533"/>
        <end position="598"/>
    </location>
</feature>
<dbReference type="InterPro" id="IPR012337">
    <property type="entry name" value="RNaseH-like_sf"/>
</dbReference>
<dbReference type="GO" id="GO:0003887">
    <property type="term" value="F:DNA-directed DNA polymerase activity"/>
    <property type="evidence" value="ECO:0007669"/>
    <property type="project" value="UniProtKB-KW"/>
</dbReference>
<evidence type="ECO:0000259" key="19">
    <source>
        <dbReference type="Pfam" id="PF24055"/>
    </source>
</evidence>
<feature type="domain" description="DNA polymerase zeta catalytic subunit N-terminal" evidence="20">
    <location>
        <begin position="18"/>
        <end position="72"/>
    </location>
</feature>
<dbReference type="InterPro" id="IPR023211">
    <property type="entry name" value="DNA_pol_palm_dom_sf"/>
</dbReference>
<dbReference type="GO" id="GO:0016035">
    <property type="term" value="C:zeta DNA polymerase complex"/>
    <property type="evidence" value="ECO:0007669"/>
    <property type="project" value="InterPro"/>
</dbReference>
<feature type="compositionally biased region" description="Polar residues" evidence="15">
    <location>
        <begin position="789"/>
        <end position="798"/>
    </location>
</feature>
<evidence type="ECO:0000256" key="4">
    <source>
        <dbReference type="ARBA" id="ARBA00021589"/>
    </source>
</evidence>
<dbReference type="PANTHER" id="PTHR45812">
    <property type="entry name" value="DNA POLYMERASE ZETA CATALYTIC SUBUNIT"/>
    <property type="match status" value="1"/>
</dbReference>
<dbReference type="SUPFAM" id="SSF56672">
    <property type="entry name" value="DNA/RNA polymerases"/>
    <property type="match status" value="1"/>
</dbReference>
<dbReference type="SUPFAM" id="SSF53098">
    <property type="entry name" value="Ribonuclease H-like"/>
    <property type="match status" value="1"/>
</dbReference>
<dbReference type="Gene3D" id="3.30.342.10">
    <property type="entry name" value="DNA Polymerase, chain B, domain 1"/>
    <property type="match status" value="1"/>
</dbReference>
<dbReference type="GO" id="GO:0000724">
    <property type="term" value="P:double-strand break repair via homologous recombination"/>
    <property type="evidence" value="ECO:0007669"/>
    <property type="project" value="TreeGrafter"/>
</dbReference>
<dbReference type="GO" id="GO:0046872">
    <property type="term" value="F:metal ion binding"/>
    <property type="evidence" value="ECO:0007669"/>
    <property type="project" value="UniProtKB-KW"/>
</dbReference>
<keyword evidence="12" id="KW-0411">Iron-sulfur</keyword>
<dbReference type="GO" id="GO:0003677">
    <property type="term" value="F:DNA binding"/>
    <property type="evidence" value="ECO:0007669"/>
    <property type="project" value="InterPro"/>
</dbReference>
<evidence type="ECO:0000256" key="14">
    <source>
        <dbReference type="ARBA" id="ARBA00049244"/>
    </source>
</evidence>
<feature type="compositionally biased region" description="Polar residues" evidence="15">
    <location>
        <begin position="586"/>
        <end position="598"/>
    </location>
</feature>
<dbReference type="Pfam" id="PF24065">
    <property type="entry name" value="REV3_N"/>
    <property type="match status" value="1"/>
</dbReference>
<comment type="cofactor">
    <cofactor evidence="1">
        <name>[4Fe-4S] cluster</name>
        <dbReference type="ChEBI" id="CHEBI:49883"/>
    </cofactor>
</comment>
<dbReference type="OrthoDB" id="5977488at2759"/>
<dbReference type="EC" id="2.7.7.7" evidence="3"/>
<evidence type="ECO:0000256" key="1">
    <source>
        <dbReference type="ARBA" id="ARBA00001966"/>
    </source>
</evidence>
<evidence type="ECO:0000259" key="20">
    <source>
        <dbReference type="Pfam" id="PF24065"/>
    </source>
</evidence>
<dbReference type="CDD" id="cd05778">
    <property type="entry name" value="DNA_polB_zeta_exo"/>
    <property type="match status" value="1"/>
</dbReference>
<evidence type="ECO:0000256" key="15">
    <source>
        <dbReference type="SAM" id="MobiDB-lite"/>
    </source>
</evidence>
<dbReference type="InterPro" id="IPR006172">
    <property type="entry name" value="DNA-dir_DNA_pol_B"/>
</dbReference>
<proteinExistence type="inferred from homology"/>
<dbReference type="Pfam" id="PF14260">
    <property type="entry name" value="zf-C4pol"/>
    <property type="match status" value="1"/>
</dbReference>
<dbReference type="FunFam" id="3.30.420.10:FF:000024">
    <property type="entry name" value="DNA polymerase zeta catalytic subunit"/>
    <property type="match status" value="1"/>
</dbReference>
<keyword evidence="7" id="KW-0479">Metal-binding</keyword>
<reference evidence="21" key="1">
    <citation type="submission" date="2021-01" db="UniProtKB">
        <authorList>
            <consortium name="EnsemblMetazoa"/>
        </authorList>
    </citation>
    <scope>IDENTIFICATION</scope>
</reference>
<evidence type="ECO:0000256" key="11">
    <source>
        <dbReference type="ARBA" id="ARBA00023004"/>
    </source>
</evidence>
<keyword evidence="6" id="KW-0548">Nucleotidyltransferase</keyword>
<evidence type="ECO:0000259" key="18">
    <source>
        <dbReference type="Pfam" id="PF14260"/>
    </source>
</evidence>
<accession>A0A7M5XE44</accession>
<dbReference type="GO" id="GO:0005634">
    <property type="term" value="C:nucleus"/>
    <property type="evidence" value="ECO:0007669"/>
    <property type="project" value="TreeGrafter"/>
</dbReference>
<evidence type="ECO:0000256" key="10">
    <source>
        <dbReference type="ARBA" id="ARBA00022932"/>
    </source>
</evidence>
<feature type="compositionally biased region" description="Basic residues" evidence="15">
    <location>
        <begin position="569"/>
        <end position="581"/>
    </location>
</feature>
<feature type="compositionally biased region" description="Polar residues" evidence="15">
    <location>
        <begin position="399"/>
        <end position="411"/>
    </location>
</feature>
<comment type="catalytic activity">
    <reaction evidence="14">
        <text>DNA(n) + a 2'-deoxyribonucleoside 5'-triphosphate = DNA(n+1) + diphosphate</text>
        <dbReference type="Rhea" id="RHEA:22508"/>
        <dbReference type="Rhea" id="RHEA-COMP:17339"/>
        <dbReference type="Rhea" id="RHEA-COMP:17340"/>
        <dbReference type="ChEBI" id="CHEBI:33019"/>
        <dbReference type="ChEBI" id="CHEBI:61560"/>
        <dbReference type="ChEBI" id="CHEBI:173112"/>
        <dbReference type="EC" id="2.7.7.7"/>
    </reaction>
</comment>
<evidence type="ECO:0000313" key="22">
    <source>
        <dbReference type="Proteomes" id="UP000594262"/>
    </source>
</evidence>
<dbReference type="PRINTS" id="PR00106">
    <property type="entry name" value="DNAPOLB"/>
</dbReference>
<dbReference type="SMART" id="SM00486">
    <property type="entry name" value="POLBc"/>
    <property type="match status" value="1"/>
</dbReference>
<feature type="domain" description="DNA polymerase delta/zeta catalytic subunit N-terminal" evidence="19">
    <location>
        <begin position="74"/>
        <end position="151"/>
    </location>
</feature>
<dbReference type="FunFam" id="1.10.287.690:FF:000002">
    <property type="entry name" value="DNA polymerase zeta"/>
    <property type="match status" value="1"/>
</dbReference>
<keyword evidence="5" id="KW-0808">Transferase</keyword>
<dbReference type="Gene3D" id="1.10.287.690">
    <property type="entry name" value="Helix hairpin bin"/>
    <property type="match status" value="1"/>
</dbReference>
<dbReference type="GO" id="GO:0000166">
    <property type="term" value="F:nucleotide binding"/>
    <property type="evidence" value="ECO:0007669"/>
    <property type="project" value="InterPro"/>
</dbReference>
<feature type="domain" description="C4-type zinc-finger of DNA polymerase delta" evidence="18">
    <location>
        <begin position="2422"/>
        <end position="2489"/>
    </location>
</feature>
<dbReference type="InterPro" id="IPR056435">
    <property type="entry name" value="DPOD/Z_N"/>
</dbReference>
<dbReference type="InterPro" id="IPR006133">
    <property type="entry name" value="DNA-dir_DNA_pol_B_exonuc"/>
</dbReference>
<evidence type="ECO:0000256" key="12">
    <source>
        <dbReference type="ARBA" id="ARBA00023014"/>
    </source>
</evidence>
<evidence type="ECO:0000256" key="7">
    <source>
        <dbReference type="ARBA" id="ARBA00022723"/>
    </source>
</evidence>
<evidence type="ECO:0000259" key="16">
    <source>
        <dbReference type="Pfam" id="PF00136"/>
    </source>
</evidence>
<feature type="compositionally biased region" description="Low complexity" evidence="15">
    <location>
        <begin position="1377"/>
        <end position="1398"/>
    </location>
</feature>
<dbReference type="InterPro" id="IPR025687">
    <property type="entry name" value="Znf-C4pol"/>
</dbReference>
<feature type="compositionally biased region" description="Polar residues" evidence="15">
    <location>
        <begin position="1399"/>
        <end position="1420"/>
    </location>
</feature>
<dbReference type="EnsemblMetazoa" id="CLYHEMT022076.1">
    <property type="protein sequence ID" value="CLYHEMP022076.1"/>
    <property type="gene ID" value="CLYHEMG022076"/>
</dbReference>
<name>A0A7M5XE44_9CNID</name>
<evidence type="ECO:0000256" key="5">
    <source>
        <dbReference type="ARBA" id="ARBA00022679"/>
    </source>
</evidence>
<evidence type="ECO:0000256" key="2">
    <source>
        <dbReference type="ARBA" id="ARBA00005755"/>
    </source>
</evidence>
<feature type="region of interest" description="Disordered" evidence="15">
    <location>
        <begin position="1240"/>
        <end position="1279"/>
    </location>
</feature>
<dbReference type="InterPro" id="IPR042087">
    <property type="entry name" value="DNA_pol_B_thumb"/>
</dbReference>
<dbReference type="PROSITE" id="PS00116">
    <property type="entry name" value="DNA_POLYMERASE_B"/>
    <property type="match status" value="1"/>
</dbReference>
<evidence type="ECO:0000259" key="17">
    <source>
        <dbReference type="Pfam" id="PF03104"/>
    </source>
</evidence>
<feature type="domain" description="DNA-directed DNA polymerase family B multifunctional" evidence="16">
    <location>
        <begin position="1929"/>
        <end position="2379"/>
    </location>
</feature>
<dbReference type="Pfam" id="PF24055">
    <property type="entry name" value="POL3_N"/>
    <property type="match status" value="1"/>
</dbReference>
<evidence type="ECO:0000256" key="6">
    <source>
        <dbReference type="ARBA" id="ARBA00022695"/>
    </source>
</evidence>
<dbReference type="GO" id="GO:0042276">
    <property type="term" value="P:error-prone translesion synthesis"/>
    <property type="evidence" value="ECO:0007669"/>
    <property type="project" value="TreeGrafter"/>
</dbReference>
<feature type="region of interest" description="Disordered" evidence="15">
    <location>
        <begin position="789"/>
        <end position="815"/>
    </location>
</feature>
<dbReference type="Proteomes" id="UP000594262">
    <property type="component" value="Unplaced"/>
</dbReference>
<dbReference type="Gene3D" id="3.90.1600.10">
    <property type="entry name" value="Palm domain of DNA polymerase"/>
    <property type="match status" value="1"/>
</dbReference>
<dbReference type="FunFam" id="1.10.132.60:FF:000005">
    <property type="entry name" value="Putative DNA polymerase zeta catalytic subunit"/>
    <property type="match status" value="1"/>
</dbReference>
<feature type="region of interest" description="Disordered" evidence="15">
    <location>
        <begin position="390"/>
        <end position="422"/>
    </location>
</feature>
<keyword evidence="8" id="KW-0227">DNA damage</keyword>